<evidence type="ECO:0000313" key="6">
    <source>
        <dbReference type="EMBL" id="CCX13093.1"/>
    </source>
</evidence>
<protein>
    <submittedName>
        <fullName evidence="6">Similar to Zinc finger MYND domain-containing protein 19 acc. no. Q7TSV3</fullName>
    </submittedName>
</protein>
<dbReference type="Proteomes" id="UP000018144">
    <property type="component" value="Unassembled WGS sequence"/>
</dbReference>
<evidence type="ECO:0000256" key="4">
    <source>
        <dbReference type="PROSITE-ProRule" id="PRU00134"/>
    </source>
</evidence>
<reference evidence="6 7" key="1">
    <citation type="journal article" date="2013" name="PLoS Genet.">
        <title>The genome and development-dependent transcriptomes of Pyronema confluens: a window into fungal evolution.</title>
        <authorList>
            <person name="Traeger S."/>
            <person name="Altegoer F."/>
            <person name="Freitag M."/>
            <person name="Gabaldon T."/>
            <person name="Kempken F."/>
            <person name="Kumar A."/>
            <person name="Marcet-Houben M."/>
            <person name="Poggeler S."/>
            <person name="Stajich J.E."/>
            <person name="Nowrousian M."/>
        </authorList>
    </citation>
    <scope>NUCLEOTIDE SEQUENCE [LARGE SCALE GENOMIC DNA]</scope>
    <source>
        <strain evidence="7">CBS 100304</strain>
        <tissue evidence="6">Vegetative mycelium</tissue>
    </source>
</reference>
<keyword evidence="2 4" id="KW-0863">Zinc-finger</keyword>
<dbReference type="eggNOG" id="KOG1550">
    <property type="taxonomic scope" value="Eukaryota"/>
</dbReference>
<dbReference type="Pfam" id="PF01753">
    <property type="entry name" value="zf-MYND"/>
    <property type="match status" value="1"/>
</dbReference>
<feature type="domain" description="MYND-type" evidence="5">
    <location>
        <begin position="314"/>
        <end position="356"/>
    </location>
</feature>
<evidence type="ECO:0000313" key="7">
    <source>
        <dbReference type="Proteomes" id="UP000018144"/>
    </source>
</evidence>
<evidence type="ECO:0000256" key="2">
    <source>
        <dbReference type="ARBA" id="ARBA00022771"/>
    </source>
</evidence>
<sequence length="377" mass="42664">MSTAVAATAPNPPQSRAINEIKRLLSRPEPDFATAKTWVARAIGGNVACLEPFRNAVARKGLPEKQKLDFLIEAVPEADAAIVRLYGKDCFTPASEVYGHFWRLAETRGFVRLLLDIVFCAADVGDWETAVQYSKRILQMNHGDNNGIRDRVPLFMLHLGRPLDALNFCLSWLDTTHDKYDNSRYCPLGGFADERRYTKEDLDPSKPLQLKVQNLGHASLIFTSALACYKIYGPCTLSTSWLREGFMANSHVVNLLLTDSSTWPSGPNQNPRGLGSEPEAMDYIFFSRQLWQDEDSLKWVRDCAAEVQKRECSARECRKVEAEKGEYKMCSGCRASWYCGTDCQAADWKSGHKRRCKEERNIRELTEQMGKGMQWGK</sequence>
<dbReference type="STRING" id="1076935.U4L7E3"/>
<dbReference type="AlphaFoldDB" id="U4L7E3"/>
<keyword evidence="1" id="KW-0479">Metal-binding</keyword>
<name>U4L7E3_PYROM</name>
<evidence type="ECO:0000256" key="1">
    <source>
        <dbReference type="ARBA" id="ARBA00022723"/>
    </source>
</evidence>
<dbReference type="SUPFAM" id="SSF144232">
    <property type="entry name" value="HIT/MYND zinc finger-like"/>
    <property type="match status" value="1"/>
</dbReference>
<dbReference type="InterPro" id="IPR002893">
    <property type="entry name" value="Znf_MYND"/>
</dbReference>
<keyword evidence="3" id="KW-0862">Zinc</keyword>
<dbReference type="Gene3D" id="6.10.140.2220">
    <property type="match status" value="1"/>
</dbReference>
<evidence type="ECO:0000259" key="5">
    <source>
        <dbReference type="PROSITE" id="PS50865"/>
    </source>
</evidence>
<dbReference type="GO" id="GO:0008270">
    <property type="term" value="F:zinc ion binding"/>
    <property type="evidence" value="ECO:0007669"/>
    <property type="project" value="UniProtKB-KW"/>
</dbReference>
<keyword evidence="7" id="KW-1185">Reference proteome</keyword>
<dbReference type="PROSITE" id="PS50865">
    <property type="entry name" value="ZF_MYND_2"/>
    <property type="match status" value="1"/>
</dbReference>
<dbReference type="OMA" id="RLCPGDN"/>
<dbReference type="EMBL" id="HF935778">
    <property type="protein sequence ID" value="CCX13093.1"/>
    <property type="molecule type" value="Genomic_DNA"/>
</dbReference>
<dbReference type="OrthoDB" id="432970at2759"/>
<gene>
    <name evidence="6" type="ORF">PCON_12686</name>
</gene>
<organism evidence="6 7">
    <name type="scientific">Pyronema omphalodes (strain CBS 100304)</name>
    <name type="common">Pyronema confluens</name>
    <dbReference type="NCBI Taxonomy" id="1076935"/>
    <lineage>
        <taxon>Eukaryota</taxon>
        <taxon>Fungi</taxon>
        <taxon>Dikarya</taxon>
        <taxon>Ascomycota</taxon>
        <taxon>Pezizomycotina</taxon>
        <taxon>Pezizomycetes</taxon>
        <taxon>Pezizales</taxon>
        <taxon>Pyronemataceae</taxon>
        <taxon>Pyronema</taxon>
    </lineage>
</organism>
<accession>U4L7E3</accession>
<proteinExistence type="predicted"/>
<evidence type="ECO:0000256" key="3">
    <source>
        <dbReference type="ARBA" id="ARBA00022833"/>
    </source>
</evidence>